<evidence type="ECO:0008006" key="4">
    <source>
        <dbReference type="Google" id="ProtNLM"/>
    </source>
</evidence>
<dbReference type="RefSeq" id="WP_097278204.1">
    <property type="nucleotide sequence ID" value="NZ_OCNJ01000002.1"/>
</dbReference>
<feature type="chain" id="PRO_5012967761" description="Alkaline proteinase inhibitor/ Outer membrane lipoprotein Omp19 domain-containing protein" evidence="1">
    <location>
        <begin position="23"/>
        <end position="85"/>
    </location>
</feature>
<evidence type="ECO:0000313" key="2">
    <source>
        <dbReference type="EMBL" id="SOD92489.1"/>
    </source>
</evidence>
<keyword evidence="1" id="KW-0732">Signal</keyword>
<reference evidence="2 3" key="1">
    <citation type="submission" date="2017-09" db="EMBL/GenBank/DDBJ databases">
        <authorList>
            <person name="Ehlers B."/>
            <person name="Leendertz F.H."/>
        </authorList>
    </citation>
    <scope>NUCLEOTIDE SEQUENCE [LARGE SCALE GENOMIC DNA]</scope>
    <source>
        <strain evidence="2 3">USBA 140</strain>
    </source>
</reference>
<feature type="signal peptide" evidence="1">
    <location>
        <begin position="1"/>
        <end position="22"/>
    </location>
</feature>
<gene>
    <name evidence="2" type="ORF">SAMN05421508_102460</name>
</gene>
<dbReference type="Proteomes" id="UP000219621">
    <property type="component" value="Unassembled WGS sequence"/>
</dbReference>
<organism evidence="2 3">
    <name type="scientific">Caenispirillum bisanense</name>
    <dbReference type="NCBI Taxonomy" id="414052"/>
    <lineage>
        <taxon>Bacteria</taxon>
        <taxon>Pseudomonadati</taxon>
        <taxon>Pseudomonadota</taxon>
        <taxon>Alphaproteobacteria</taxon>
        <taxon>Rhodospirillales</taxon>
        <taxon>Novispirillaceae</taxon>
        <taxon>Caenispirillum</taxon>
    </lineage>
</organism>
<accession>A0A286GBI3</accession>
<dbReference type="AlphaFoldDB" id="A0A286GBI3"/>
<protein>
    <recommendedName>
        <fullName evidence="4">Alkaline proteinase inhibitor/ Outer membrane lipoprotein Omp19 domain-containing protein</fullName>
    </recommendedName>
</protein>
<proteinExistence type="predicted"/>
<evidence type="ECO:0000313" key="3">
    <source>
        <dbReference type="Proteomes" id="UP000219621"/>
    </source>
</evidence>
<name>A0A286GBI3_9PROT</name>
<sequence>MRRFLTVLVPTAFGVLIGVALAQQPFAQSTPLKPTTFAETIVSAGEVEEGMTGAWVLSNDGTLRLCTGRLLAKPEKPVCSEGVAP</sequence>
<dbReference type="EMBL" id="OCNJ01000002">
    <property type="protein sequence ID" value="SOD92489.1"/>
    <property type="molecule type" value="Genomic_DNA"/>
</dbReference>
<keyword evidence="3" id="KW-1185">Reference proteome</keyword>
<dbReference type="OrthoDB" id="9928719at2"/>
<evidence type="ECO:0000256" key="1">
    <source>
        <dbReference type="SAM" id="SignalP"/>
    </source>
</evidence>